<dbReference type="GO" id="GO:0003824">
    <property type="term" value="F:catalytic activity"/>
    <property type="evidence" value="ECO:0007669"/>
    <property type="project" value="InterPro"/>
</dbReference>
<dbReference type="Gene3D" id="3.40.50.10140">
    <property type="entry name" value="Toll/interleukin-1 receptor homology (TIR) domain"/>
    <property type="match status" value="1"/>
</dbReference>
<protein>
    <submittedName>
        <fullName evidence="2">TIR domain-containing protein</fullName>
    </submittedName>
</protein>
<dbReference type="GO" id="GO:0007165">
    <property type="term" value="P:signal transduction"/>
    <property type="evidence" value="ECO:0007669"/>
    <property type="project" value="InterPro"/>
</dbReference>
<dbReference type="InterPro" id="IPR000157">
    <property type="entry name" value="TIR_dom"/>
</dbReference>
<organism evidence="2 3">
    <name type="scientific">Escherichia coli</name>
    <dbReference type="NCBI Taxonomy" id="562"/>
    <lineage>
        <taxon>Bacteria</taxon>
        <taxon>Pseudomonadati</taxon>
        <taxon>Pseudomonadota</taxon>
        <taxon>Gammaproteobacteria</taxon>
        <taxon>Enterobacterales</taxon>
        <taxon>Enterobacteriaceae</taxon>
        <taxon>Escherichia</taxon>
    </lineage>
</organism>
<dbReference type="InterPro" id="IPR035994">
    <property type="entry name" value="Nucleoside_phosphorylase_sf"/>
</dbReference>
<proteinExistence type="predicted"/>
<evidence type="ECO:0000313" key="3">
    <source>
        <dbReference type="Proteomes" id="UP000441160"/>
    </source>
</evidence>
<sequence>TSGDYYKRWQQDTQIAKAELISEEVQLALASNELILRGSCKLFAGDDRKLASGPAVGKGKGFVDWIIREHDRKVAALEMESAGVYDAATVRTTAPRTVAIRGISDYADARKEKIEDTAKGKFRNLSARNAVSFFIHTVQAGMFGAEEELAQVALSPSPHLQLDSRVKSVFVIGGHTGETADVDAELPRLNKASLTLGHVLAKAGAQLLICSPFTDSVDYYAAMGYADSKCGGLIQFHSPSHPTVEEKRCLLRKTLGRPGLVIQDWNYPGPEGNEEDAWFQSWFLAQIQALEKADVVVALGGKVSQTASTLLHLAEARGLPIIPFAFLGGVAKRSYERRDWSRLNPGFDPSVLCDVDGVEHTIEIANRLMLDRMQPSRLVESPKMVFVSFAHQDAEMANALRAVLVKEGIEVLVGDDEIRSDQMITATVEQAVLRSDVCAVLWSRQYAQSPWCYDEMSLAINQQEYGKIKVWLFNLDDSPIVPAQARKLPTISVRNVQAMHNCVHELLGR</sequence>
<evidence type="ECO:0000259" key="1">
    <source>
        <dbReference type="PROSITE" id="PS50104"/>
    </source>
</evidence>
<accession>A0AAW9X8Z6</accession>
<dbReference type="Proteomes" id="UP000441160">
    <property type="component" value="Unassembled WGS sequence"/>
</dbReference>
<dbReference type="EMBL" id="WTRX01000202">
    <property type="protein sequence ID" value="MWU34178.1"/>
    <property type="molecule type" value="Genomic_DNA"/>
</dbReference>
<dbReference type="InterPro" id="IPR035897">
    <property type="entry name" value="Toll_tir_struct_dom_sf"/>
</dbReference>
<dbReference type="PROSITE" id="PS50104">
    <property type="entry name" value="TIR"/>
    <property type="match status" value="1"/>
</dbReference>
<comment type="caution">
    <text evidence="2">The sequence shown here is derived from an EMBL/GenBank/DDBJ whole genome shotgun (WGS) entry which is preliminary data.</text>
</comment>
<dbReference type="AlphaFoldDB" id="A0AAW9X8Z6"/>
<dbReference type="RefSeq" id="WP_160458812.1">
    <property type="nucleotide sequence ID" value="NZ_WTRX01000202.1"/>
</dbReference>
<dbReference type="SUPFAM" id="SSF52200">
    <property type="entry name" value="Toll/Interleukin receptor TIR domain"/>
    <property type="match status" value="1"/>
</dbReference>
<gene>
    <name evidence="2" type="ORF">GP944_26570</name>
</gene>
<reference evidence="2 3" key="1">
    <citation type="submission" date="2019-12" db="EMBL/GenBank/DDBJ databases">
        <title>Enteriobacteria Tanzani isolates_8377-8380.</title>
        <authorList>
            <person name="Subbiah M."/>
            <person name="Call D."/>
        </authorList>
    </citation>
    <scope>NUCLEOTIDE SEQUENCE [LARGE SCALE GENOMIC DNA]</scope>
    <source>
        <strain evidence="2 3">8378wB3</strain>
    </source>
</reference>
<name>A0AAW9X8Z6_ECOLX</name>
<dbReference type="Pfam" id="PF13676">
    <property type="entry name" value="TIR_2"/>
    <property type="match status" value="1"/>
</dbReference>
<feature type="domain" description="TIR" evidence="1">
    <location>
        <begin position="381"/>
        <end position="509"/>
    </location>
</feature>
<dbReference type="Gene3D" id="3.40.50.1580">
    <property type="entry name" value="Nucleoside phosphorylase domain"/>
    <property type="match status" value="1"/>
</dbReference>
<evidence type="ECO:0000313" key="2">
    <source>
        <dbReference type="EMBL" id="MWU34178.1"/>
    </source>
</evidence>
<feature type="non-terminal residue" evidence="2">
    <location>
        <position position="1"/>
    </location>
</feature>
<dbReference type="GO" id="GO:0009116">
    <property type="term" value="P:nucleoside metabolic process"/>
    <property type="evidence" value="ECO:0007669"/>
    <property type="project" value="InterPro"/>
</dbReference>
<dbReference type="SUPFAM" id="SSF53167">
    <property type="entry name" value="Purine and uridine phosphorylases"/>
    <property type="match status" value="1"/>
</dbReference>